<protein>
    <recommendedName>
        <fullName evidence="10">Geranylgeranyl pyrophosphate synthase</fullName>
    </recommendedName>
</protein>
<dbReference type="InterPro" id="IPR033749">
    <property type="entry name" value="Polyprenyl_synt_CS"/>
</dbReference>
<evidence type="ECO:0000256" key="4">
    <source>
        <dbReference type="ARBA" id="ARBA00022723"/>
    </source>
</evidence>
<comment type="similarity">
    <text evidence="2 7">Belongs to the FPP/GGPP synthase family.</text>
</comment>
<keyword evidence="9" id="KW-1185">Reference proteome</keyword>
<dbReference type="PANTHER" id="PTHR12001">
    <property type="entry name" value="GERANYLGERANYL PYROPHOSPHATE SYNTHASE"/>
    <property type="match status" value="1"/>
</dbReference>
<dbReference type="Proteomes" id="UP001162131">
    <property type="component" value="Unassembled WGS sequence"/>
</dbReference>
<dbReference type="GO" id="GO:0046872">
    <property type="term" value="F:metal ion binding"/>
    <property type="evidence" value="ECO:0007669"/>
    <property type="project" value="UniProtKB-KW"/>
</dbReference>
<dbReference type="GO" id="GO:0004659">
    <property type="term" value="F:prenyltransferase activity"/>
    <property type="evidence" value="ECO:0007669"/>
    <property type="project" value="InterPro"/>
</dbReference>
<dbReference type="EMBL" id="CAJZBQ010000054">
    <property type="protein sequence ID" value="CAG9332170.1"/>
    <property type="molecule type" value="Genomic_DNA"/>
</dbReference>
<dbReference type="PROSITE" id="PS00723">
    <property type="entry name" value="POLYPRENYL_SYNTHASE_1"/>
    <property type="match status" value="1"/>
</dbReference>
<keyword evidence="5" id="KW-0460">Magnesium</keyword>
<dbReference type="PANTHER" id="PTHR12001:SF69">
    <property type="entry name" value="ALL TRANS-POLYPRENYL-DIPHOSPHATE SYNTHASE PDSS1"/>
    <property type="match status" value="1"/>
</dbReference>
<accession>A0AAU9KE03</accession>
<proteinExistence type="inferred from homology"/>
<dbReference type="SUPFAM" id="SSF48576">
    <property type="entry name" value="Terpenoid synthases"/>
    <property type="match status" value="1"/>
</dbReference>
<evidence type="ECO:0000313" key="8">
    <source>
        <dbReference type="EMBL" id="CAG9332170.1"/>
    </source>
</evidence>
<dbReference type="GO" id="GO:0008299">
    <property type="term" value="P:isoprenoid biosynthetic process"/>
    <property type="evidence" value="ECO:0007669"/>
    <property type="project" value="UniProtKB-KW"/>
</dbReference>
<evidence type="ECO:0000256" key="3">
    <source>
        <dbReference type="ARBA" id="ARBA00022679"/>
    </source>
</evidence>
<evidence type="ECO:0000256" key="7">
    <source>
        <dbReference type="RuleBase" id="RU004466"/>
    </source>
</evidence>
<evidence type="ECO:0000256" key="5">
    <source>
        <dbReference type="ARBA" id="ARBA00022842"/>
    </source>
</evidence>
<evidence type="ECO:0000256" key="6">
    <source>
        <dbReference type="ARBA" id="ARBA00023229"/>
    </source>
</evidence>
<evidence type="ECO:0000313" key="9">
    <source>
        <dbReference type="Proteomes" id="UP001162131"/>
    </source>
</evidence>
<dbReference type="Pfam" id="PF00348">
    <property type="entry name" value="polyprenyl_synt"/>
    <property type="match status" value="1"/>
</dbReference>
<dbReference type="InterPro" id="IPR000092">
    <property type="entry name" value="Polyprenyl_synt"/>
</dbReference>
<keyword evidence="3 7" id="KW-0808">Transferase</keyword>
<sequence length="371" mass="41998">MKLAQALVSKKYFMKELYNECQIACSLLGKQISKETNENLFKQLVSETLDPFKLIKDDVIDFNREIMDNLYTGEAEIDNITQYYFKFPGKHFRPTIMLTLSRALQGSSELDFKEHKPLRGQMVFAQVIEMIHCSSLIHDDVIDKGETRRGQEAIHRKVGNKTAVMGGNYLISTASYVCTLLDDMRLMNLISEIMENLSKGELIQAEGACESLEEHVISYCHKTYFKTASLIAHGCKGIGYFSGYPDECFEFGKHLGLGFQYIDDILDFTGDKKTLGKPNLNDMKEGLATGPVLYSIPHDPSLLEVVQRKFKEPGDIEHGQRAAQQYGIDITRNLALYHLDMALKSLHFIPKDSFAFKALGSLSAKIYDRIS</sequence>
<dbReference type="Gene3D" id="1.10.600.10">
    <property type="entry name" value="Farnesyl Diphosphate Synthase"/>
    <property type="match status" value="1"/>
</dbReference>
<evidence type="ECO:0000256" key="2">
    <source>
        <dbReference type="ARBA" id="ARBA00006706"/>
    </source>
</evidence>
<keyword evidence="6" id="KW-0414">Isoprene biosynthesis</keyword>
<dbReference type="GO" id="GO:1990234">
    <property type="term" value="C:transferase complex"/>
    <property type="evidence" value="ECO:0007669"/>
    <property type="project" value="TreeGrafter"/>
</dbReference>
<keyword evidence="4" id="KW-0479">Metal-binding</keyword>
<dbReference type="GO" id="GO:0006744">
    <property type="term" value="P:ubiquinone biosynthetic process"/>
    <property type="evidence" value="ECO:0007669"/>
    <property type="project" value="TreeGrafter"/>
</dbReference>
<organism evidence="8 9">
    <name type="scientific">Blepharisma stoltei</name>
    <dbReference type="NCBI Taxonomy" id="1481888"/>
    <lineage>
        <taxon>Eukaryota</taxon>
        <taxon>Sar</taxon>
        <taxon>Alveolata</taxon>
        <taxon>Ciliophora</taxon>
        <taxon>Postciliodesmatophora</taxon>
        <taxon>Heterotrichea</taxon>
        <taxon>Heterotrichida</taxon>
        <taxon>Blepharismidae</taxon>
        <taxon>Blepharisma</taxon>
    </lineage>
</organism>
<comment type="caution">
    <text evidence="8">The sequence shown here is derived from an EMBL/GenBank/DDBJ whole genome shotgun (WGS) entry which is preliminary data.</text>
</comment>
<reference evidence="8" key="1">
    <citation type="submission" date="2021-09" db="EMBL/GenBank/DDBJ databases">
        <authorList>
            <consortium name="AG Swart"/>
            <person name="Singh M."/>
            <person name="Singh A."/>
            <person name="Seah K."/>
            <person name="Emmerich C."/>
        </authorList>
    </citation>
    <scope>NUCLEOTIDE SEQUENCE</scope>
    <source>
        <strain evidence="8">ATCC30299</strain>
    </source>
</reference>
<evidence type="ECO:0000256" key="1">
    <source>
        <dbReference type="ARBA" id="ARBA00001946"/>
    </source>
</evidence>
<dbReference type="AlphaFoldDB" id="A0AAU9KE03"/>
<evidence type="ECO:0008006" key="10">
    <source>
        <dbReference type="Google" id="ProtNLM"/>
    </source>
</evidence>
<comment type="cofactor">
    <cofactor evidence="1">
        <name>Mg(2+)</name>
        <dbReference type="ChEBI" id="CHEBI:18420"/>
    </cofactor>
</comment>
<dbReference type="CDD" id="cd00685">
    <property type="entry name" value="Trans_IPPS_HT"/>
    <property type="match status" value="1"/>
</dbReference>
<gene>
    <name evidence="8" type="ORF">BSTOLATCC_MIC55622</name>
</gene>
<dbReference type="InterPro" id="IPR008949">
    <property type="entry name" value="Isoprenoid_synthase_dom_sf"/>
</dbReference>
<name>A0AAU9KE03_9CILI</name>